<dbReference type="Proteomes" id="UP000824120">
    <property type="component" value="Chromosome 5"/>
</dbReference>
<accession>A0A9J5Z4F8</accession>
<dbReference type="AlphaFoldDB" id="A0A9J5Z4F8"/>
<reference evidence="1 2" key="1">
    <citation type="submission" date="2020-09" db="EMBL/GenBank/DDBJ databases">
        <title>De no assembly of potato wild relative species, Solanum commersonii.</title>
        <authorList>
            <person name="Cho K."/>
        </authorList>
    </citation>
    <scope>NUCLEOTIDE SEQUENCE [LARGE SCALE GENOMIC DNA]</scope>
    <source>
        <strain evidence="1">LZ3.2</strain>
        <tissue evidence="1">Leaf</tissue>
    </source>
</reference>
<dbReference type="EMBL" id="JACXVP010000005">
    <property type="protein sequence ID" value="KAG5606324.1"/>
    <property type="molecule type" value="Genomic_DNA"/>
</dbReference>
<name>A0A9J5Z4F8_SOLCO</name>
<protein>
    <submittedName>
        <fullName evidence="1">Uncharacterized protein</fullName>
    </submittedName>
</protein>
<evidence type="ECO:0000313" key="2">
    <source>
        <dbReference type="Proteomes" id="UP000824120"/>
    </source>
</evidence>
<proteinExistence type="predicted"/>
<organism evidence="1 2">
    <name type="scientific">Solanum commersonii</name>
    <name type="common">Commerson's wild potato</name>
    <name type="synonym">Commerson's nightshade</name>
    <dbReference type="NCBI Taxonomy" id="4109"/>
    <lineage>
        <taxon>Eukaryota</taxon>
        <taxon>Viridiplantae</taxon>
        <taxon>Streptophyta</taxon>
        <taxon>Embryophyta</taxon>
        <taxon>Tracheophyta</taxon>
        <taxon>Spermatophyta</taxon>
        <taxon>Magnoliopsida</taxon>
        <taxon>eudicotyledons</taxon>
        <taxon>Gunneridae</taxon>
        <taxon>Pentapetalae</taxon>
        <taxon>asterids</taxon>
        <taxon>lamiids</taxon>
        <taxon>Solanales</taxon>
        <taxon>Solanaceae</taxon>
        <taxon>Solanoideae</taxon>
        <taxon>Solaneae</taxon>
        <taxon>Solanum</taxon>
    </lineage>
</organism>
<evidence type="ECO:0000313" key="1">
    <source>
        <dbReference type="EMBL" id="KAG5606324.1"/>
    </source>
</evidence>
<gene>
    <name evidence="1" type="ORF">H5410_027816</name>
</gene>
<sequence length="186" mass="21932">MRAPDTLGPIIIVEKDNPFNTKIFRLETFWCMHHDFQKTVYNSWSNKNLLQANHEFQEALVSWSRSTFGDFMRKKIPAPSSSSRLEYNDILKIEEDYWKMHSSINWLTDGDNNTHLFHLYVINIRRGNRIDNQDRLLKHTVDYFQNTLPPILSPMSIPPQKLPLPLKSLISPSLTTPSEMRRFLML</sequence>
<comment type="caution">
    <text evidence="1">The sequence shown here is derived from an EMBL/GenBank/DDBJ whole genome shotgun (WGS) entry which is preliminary data.</text>
</comment>
<keyword evidence="2" id="KW-1185">Reference proteome</keyword>